<name>A0AAV2F4M5_9ROSI</name>
<dbReference type="AlphaFoldDB" id="A0AAV2F4M5"/>
<organism evidence="1 2">
    <name type="scientific">Linum trigynum</name>
    <dbReference type="NCBI Taxonomy" id="586398"/>
    <lineage>
        <taxon>Eukaryota</taxon>
        <taxon>Viridiplantae</taxon>
        <taxon>Streptophyta</taxon>
        <taxon>Embryophyta</taxon>
        <taxon>Tracheophyta</taxon>
        <taxon>Spermatophyta</taxon>
        <taxon>Magnoliopsida</taxon>
        <taxon>eudicotyledons</taxon>
        <taxon>Gunneridae</taxon>
        <taxon>Pentapetalae</taxon>
        <taxon>rosids</taxon>
        <taxon>fabids</taxon>
        <taxon>Malpighiales</taxon>
        <taxon>Linaceae</taxon>
        <taxon>Linum</taxon>
    </lineage>
</organism>
<proteinExistence type="predicted"/>
<evidence type="ECO:0000313" key="1">
    <source>
        <dbReference type="EMBL" id="CAL1392997.1"/>
    </source>
</evidence>
<protein>
    <submittedName>
        <fullName evidence="1">Uncharacterized protein</fullName>
    </submittedName>
</protein>
<evidence type="ECO:0000313" key="2">
    <source>
        <dbReference type="Proteomes" id="UP001497516"/>
    </source>
</evidence>
<dbReference type="EMBL" id="OZ034819">
    <property type="protein sequence ID" value="CAL1392997.1"/>
    <property type="molecule type" value="Genomic_DNA"/>
</dbReference>
<gene>
    <name evidence="1" type="ORF">LTRI10_LOCUS33603</name>
</gene>
<sequence length="129" mass="13849">MVHNAQPKGADFMHTKRKKESMVQGALHYSASEDASSIEEDPLPYGEGASPLSAGASSYSPAASSWSFCISWITKFTMSGKSTVMSGYSWSSFLLASTKLSRDALATSSCPSSEWAKFLRDAFSSLISL</sequence>
<reference evidence="1 2" key="1">
    <citation type="submission" date="2024-04" db="EMBL/GenBank/DDBJ databases">
        <authorList>
            <person name="Fracassetti M."/>
        </authorList>
    </citation>
    <scope>NUCLEOTIDE SEQUENCE [LARGE SCALE GENOMIC DNA]</scope>
</reference>
<accession>A0AAV2F4M5</accession>
<keyword evidence="2" id="KW-1185">Reference proteome</keyword>
<dbReference type="Proteomes" id="UP001497516">
    <property type="component" value="Chromosome 6"/>
</dbReference>